<sequence>MSRVACLIFVLTSFAVCGQQTRFSRSAEEGGVTLHYAWLDHQNDKQTLSLTYPLSLANTPYQKVKNYRPDVAQRHVFVELMRLAQKIDPREASVSVKQQNGRIAINVRSREQAMVDKWMAEMKQKEQTIYQDYLAANYYTRFTNFAGQTAIKPDHIRYIKDSEAFLQPIVQQVFEAVGSARDTRAYIDYVLSLIQAIPYDELQDKSISRGSGYMPPMDVLNNNLGDCDSKSALMAGLLRALIPGLSMAIVYLPDHALLAVNVPKKDNEAIVEIDGMRFLLMEPTGPAMLPAGEIADTSQLKIDMGMFSYERVP</sequence>
<proteinExistence type="predicted"/>
<protein>
    <submittedName>
        <fullName evidence="1">Transglutaminase-like domain-containing protein</fullName>
    </submittedName>
</protein>
<reference evidence="1 2" key="1">
    <citation type="submission" date="2022-10" db="EMBL/GenBank/DDBJ databases">
        <title>Aestuariibacter sp. AA17 isolated from Montipora capitata coral fragment.</title>
        <authorList>
            <person name="Emsley S.A."/>
            <person name="Pfannmuller K.M."/>
            <person name="Loughran R.M."/>
            <person name="Shlafstein M."/>
            <person name="Papke E."/>
            <person name="Saw J.H."/>
            <person name="Ushijima B."/>
            <person name="Videau P."/>
        </authorList>
    </citation>
    <scope>NUCLEOTIDE SEQUENCE [LARGE SCALE GENOMIC DNA]</scope>
    <source>
        <strain evidence="1 2">AA17</strain>
    </source>
</reference>
<gene>
    <name evidence="1" type="ORF">OE749_07010</name>
</gene>
<dbReference type="EMBL" id="JAOWKX010000003">
    <property type="protein sequence ID" value="MCV2884439.1"/>
    <property type="molecule type" value="Genomic_DNA"/>
</dbReference>
<comment type="caution">
    <text evidence="1">The sequence shown here is derived from an EMBL/GenBank/DDBJ whole genome shotgun (WGS) entry which is preliminary data.</text>
</comment>
<accession>A0ABT3A790</accession>
<name>A0ABT3A790_9ALTE</name>
<dbReference type="Proteomes" id="UP001652504">
    <property type="component" value="Unassembled WGS sequence"/>
</dbReference>
<dbReference type="RefSeq" id="WP_263711699.1">
    <property type="nucleotide sequence ID" value="NZ_JAOWKX010000003.1"/>
</dbReference>
<organism evidence="1 2">
    <name type="scientific">Fluctibacter corallii</name>
    <dbReference type="NCBI Taxonomy" id="2984329"/>
    <lineage>
        <taxon>Bacteria</taxon>
        <taxon>Pseudomonadati</taxon>
        <taxon>Pseudomonadota</taxon>
        <taxon>Gammaproteobacteria</taxon>
        <taxon>Alteromonadales</taxon>
        <taxon>Alteromonadaceae</taxon>
        <taxon>Fluctibacter</taxon>
    </lineage>
</organism>
<keyword evidence="2" id="KW-1185">Reference proteome</keyword>
<evidence type="ECO:0000313" key="2">
    <source>
        <dbReference type="Proteomes" id="UP001652504"/>
    </source>
</evidence>
<evidence type="ECO:0000313" key="1">
    <source>
        <dbReference type="EMBL" id="MCV2884439.1"/>
    </source>
</evidence>